<proteinExistence type="predicted"/>
<name>A0ABY7G9X1_MYAAR</name>
<organism evidence="2 3">
    <name type="scientific">Mya arenaria</name>
    <name type="common">Soft-shell clam</name>
    <dbReference type="NCBI Taxonomy" id="6604"/>
    <lineage>
        <taxon>Eukaryota</taxon>
        <taxon>Metazoa</taxon>
        <taxon>Spiralia</taxon>
        <taxon>Lophotrochozoa</taxon>
        <taxon>Mollusca</taxon>
        <taxon>Bivalvia</taxon>
        <taxon>Autobranchia</taxon>
        <taxon>Heteroconchia</taxon>
        <taxon>Euheterodonta</taxon>
        <taxon>Imparidentia</taxon>
        <taxon>Neoheterodontei</taxon>
        <taxon>Myida</taxon>
        <taxon>Myoidea</taxon>
        <taxon>Myidae</taxon>
        <taxon>Mya</taxon>
    </lineage>
</organism>
<protein>
    <submittedName>
        <fullName evidence="2">Uncharacterized protein</fullName>
    </submittedName>
</protein>
<dbReference type="Proteomes" id="UP001164746">
    <property type="component" value="Chromosome 17"/>
</dbReference>
<evidence type="ECO:0000313" key="2">
    <source>
        <dbReference type="EMBL" id="WAR31218.1"/>
    </source>
</evidence>
<dbReference type="EMBL" id="CP111028">
    <property type="protein sequence ID" value="WAR31218.1"/>
    <property type="molecule type" value="Genomic_DNA"/>
</dbReference>
<gene>
    <name evidence="2" type="ORF">MAR_033760</name>
</gene>
<keyword evidence="1" id="KW-0732">Signal</keyword>
<sequence length="123" mass="13631">MTLVIVWGLSIATSVVFAQEGICKLQEYPRPADYTGDKYETEVFQTNNNITFCDQQACRGISNEELNACNDGSFPSFDEYLRLLKYTLKSKSDCKLTGDPDACQAVDANGNPAHDGDKCCRTK</sequence>
<feature type="signal peptide" evidence="1">
    <location>
        <begin position="1"/>
        <end position="18"/>
    </location>
</feature>
<evidence type="ECO:0000313" key="3">
    <source>
        <dbReference type="Proteomes" id="UP001164746"/>
    </source>
</evidence>
<keyword evidence="3" id="KW-1185">Reference proteome</keyword>
<reference evidence="2" key="1">
    <citation type="submission" date="2022-11" db="EMBL/GenBank/DDBJ databases">
        <title>Centuries of genome instability and evolution in soft-shell clam transmissible cancer (bioRxiv).</title>
        <authorList>
            <person name="Hart S.F.M."/>
            <person name="Yonemitsu M.A."/>
            <person name="Giersch R.M."/>
            <person name="Beal B.F."/>
            <person name="Arriagada G."/>
            <person name="Davis B.W."/>
            <person name="Ostrander E.A."/>
            <person name="Goff S.P."/>
            <person name="Metzger M.J."/>
        </authorList>
    </citation>
    <scope>NUCLEOTIDE SEQUENCE</scope>
    <source>
        <strain evidence="2">MELC-2E11</strain>
        <tissue evidence="2">Siphon/mantle</tissue>
    </source>
</reference>
<feature type="chain" id="PRO_5045740432" evidence="1">
    <location>
        <begin position="19"/>
        <end position="123"/>
    </location>
</feature>
<accession>A0ABY7G9X1</accession>
<evidence type="ECO:0000256" key="1">
    <source>
        <dbReference type="SAM" id="SignalP"/>
    </source>
</evidence>